<gene>
    <name evidence="1" type="ORF">C7387_2300</name>
</gene>
<dbReference type="RefSeq" id="WP_120816700.1">
    <property type="nucleotide sequence ID" value="NZ_RBIZ01000003.1"/>
</dbReference>
<dbReference type="EMBL" id="RBIZ01000003">
    <property type="protein sequence ID" value="RKR65555.1"/>
    <property type="molecule type" value="Genomic_DNA"/>
</dbReference>
<sequence>MAEITALTELQQMNLDILRLVQSDTAAAEKAITFVAGNKLKFELFKDQLVIAAAQPTPVSRVDKAVREAQEALTLFTSGA</sequence>
<dbReference type="InterPro" id="IPR022544">
    <property type="entry name" value="Phage_P22_Orf80"/>
</dbReference>
<evidence type="ECO:0000313" key="2">
    <source>
        <dbReference type="Proteomes" id="UP000267341"/>
    </source>
</evidence>
<dbReference type="Pfam" id="PF10834">
    <property type="entry name" value="DUF2560"/>
    <property type="match status" value="1"/>
</dbReference>
<name>A0ABX9S4E5_9ENTR</name>
<accession>A0ABX9S4E5</accession>
<reference evidence="1 2" key="1">
    <citation type="submission" date="2018-10" db="EMBL/GenBank/DDBJ databases">
        <title>Genomic Encyclopedia of Type Strains, Phase IV (KMG-IV): sequencing the most valuable type-strain genomes for metagenomic binning, comparative biology and taxonomic classification.</title>
        <authorList>
            <person name="Goeker M."/>
        </authorList>
    </citation>
    <scope>NUCLEOTIDE SEQUENCE [LARGE SCALE GENOMIC DNA]</scope>
    <source>
        <strain evidence="1 2">DSM 5079</strain>
    </source>
</reference>
<keyword evidence="2" id="KW-1185">Reference proteome</keyword>
<dbReference type="GeneID" id="66904315"/>
<dbReference type="Proteomes" id="UP000267341">
    <property type="component" value="Unassembled WGS sequence"/>
</dbReference>
<comment type="caution">
    <text evidence="1">The sequence shown here is derived from an EMBL/GenBank/DDBJ whole genome shotgun (WGS) entry which is preliminary data.</text>
</comment>
<organism evidence="1 2">
    <name type="scientific">Yokenella regensburgei</name>
    <dbReference type="NCBI Taxonomy" id="158877"/>
    <lineage>
        <taxon>Bacteria</taxon>
        <taxon>Pseudomonadati</taxon>
        <taxon>Pseudomonadota</taxon>
        <taxon>Gammaproteobacteria</taxon>
        <taxon>Enterobacterales</taxon>
        <taxon>Enterobacteriaceae</taxon>
        <taxon>Yokenella</taxon>
    </lineage>
</organism>
<protein>
    <submittedName>
        <fullName evidence="1">Uncharacterized protein DUF2560</fullName>
    </submittedName>
</protein>
<evidence type="ECO:0000313" key="1">
    <source>
        <dbReference type="EMBL" id="RKR65555.1"/>
    </source>
</evidence>
<proteinExistence type="predicted"/>